<keyword evidence="4" id="KW-0808">Transferase</keyword>
<dbReference type="InterPro" id="IPR000768">
    <property type="entry name" value="ART"/>
</dbReference>
<keyword evidence="3" id="KW-0328">Glycosyltransferase</keyword>
<evidence type="ECO:0000256" key="1">
    <source>
        <dbReference type="ARBA" id="ARBA00009558"/>
    </source>
</evidence>
<dbReference type="EMBL" id="PUEC01000019">
    <property type="protein sequence ID" value="PWB01660.1"/>
    <property type="molecule type" value="Genomic_DNA"/>
</dbReference>
<dbReference type="PROSITE" id="PS51996">
    <property type="entry name" value="TR_MART"/>
    <property type="match status" value="1"/>
</dbReference>
<evidence type="ECO:0000256" key="2">
    <source>
        <dbReference type="ARBA" id="ARBA00012031"/>
    </source>
</evidence>
<protein>
    <recommendedName>
        <fullName evidence="2">NAD(+)--protein-arginine ADP-ribosyltransferase</fullName>
        <ecNumber evidence="2">2.4.2.31</ecNumber>
    </recommendedName>
</protein>
<dbReference type="Pfam" id="PF01129">
    <property type="entry name" value="ART"/>
    <property type="match status" value="1"/>
</dbReference>
<evidence type="ECO:0000313" key="7">
    <source>
        <dbReference type="EMBL" id="PWB01660.1"/>
    </source>
</evidence>
<comment type="catalytic activity">
    <reaction evidence="6">
        <text>L-arginyl-[protein] + NAD(+) = N(omega)-(ADP-D-ribosyl)-L-arginyl-[protein] + nicotinamide + H(+)</text>
        <dbReference type="Rhea" id="RHEA:19149"/>
        <dbReference type="Rhea" id="RHEA-COMP:10532"/>
        <dbReference type="Rhea" id="RHEA-COMP:15087"/>
        <dbReference type="ChEBI" id="CHEBI:15378"/>
        <dbReference type="ChEBI" id="CHEBI:17154"/>
        <dbReference type="ChEBI" id="CHEBI:29965"/>
        <dbReference type="ChEBI" id="CHEBI:57540"/>
        <dbReference type="ChEBI" id="CHEBI:142554"/>
        <dbReference type="EC" id="2.4.2.31"/>
    </reaction>
</comment>
<comment type="similarity">
    <text evidence="1">Belongs to the Arg-specific ADP-ribosyltransferase family.</text>
</comment>
<dbReference type="AlphaFoldDB" id="A0A2V1IJD0"/>
<accession>A0A2V1IJD0</accession>
<keyword evidence="8" id="KW-1185">Reference proteome</keyword>
<evidence type="ECO:0000256" key="6">
    <source>
        <dbReference type="ARBA" id="ARBA00047597"/>
    </source>
</evidence>
<evidence type="ECO:0000256" key="5">
    <source>
        <dbReference type="ARBA" id="ARBA00022695"/>
    </source>
</evidence>
<evidence type="ECO:0000313" key="8">
    <source>
        <dbReference type="Proteomes" id="UP000244905"/>
    </source>
</evidence>
<organism evidence="7 8">
    <name type="scientific">Duncaniella muris</name>
    <dbReference type="NCBI Taxonomy" id="2094150"/>
    <lineage>
        <taxon>Bacteria</taxon>
        <taxon>Pseudomonadati</taxon>
        <taxon>Bacteroidota</taxon>
        <taxon>Bacteroidia</taxon>
        <taxon>Bacteroidales</taxon>
        <taxon>Muribaculaceae</taxon>
        <taxon>Duncaniella</taxon>
    </lineage>
</organism>
<dbReference type="GO" id="GO:0106274">
    <property type="term" value="F:NAD+-protein-arginine ADP-ribosyltransferase activity"/>
    <property type="evidence" value="ECO:0007669"/>
    <property type="project" value="UniProtKB-EC"/>
</dbReference>
<gene>
    <name evidence="7" type="ORF">C5O23_08900</name>
</gene>
<dbReference type="Gene3D" id="3.90.176.10">
    <property type="entry name" value="Toxin ADP-ribosyltransferase, Chain A, domain 1"/>
    <property type="match status" value="1"/>
</dbReference>
<dbReference type="SUPFAM" id="SSF56399">
    <property type="entry name" value="ADP-ribosylation"/>
    <property type="match status" value="1"/>
</dbReference>
<name>A0A2V1IJD0_9BACT</name>
<reference evidence="8" key="1">
    <citation type="submission" date="2018-02" db="EMBL/GenBank/DDBJ databases">
        <authorList>
            <person name="Clavel T."/>
            <person name="Strowig T."/>
        </authorList>
    </citation>
    <scope>NUCLEOTIDE SEQUENCE [LARGE SCALE GENOMIC DNA]</scope>
    <source>
        <strain evidence="8">DSM 103720</strain>
    </source>
</reference>
<proteinExistence type="inferred from homology"/>
<dbReference type="Proteomes" id="UP000244905">
    <property type="component" value="Unassembled WGS sequence"/>
</dbReference>
<comment type="caution">
    <text evidence="7">The sequence shown here is derived from an EMBL/GenBank/DDBJ whole genome shotgun (WGS) entry which is preliminary data.</text>
</comment>
<keyword evidence="5" id="KW-0548">Nucleotidyltransferase</keyword>
<evidence type="ECO:0000256" key="4">
    <source>
        <dbReference type="ARBA" id="ARBA00022679"/>
    </source>
</evidence>
<dbReference type="GO" id="GO:0016779">
    <property type="term" value="F:nucleotidyltransferase activity"/>
    <property type="evidence" value="ECO:0007669"/>
    <property type="project" value="UniProtKB-KW"/>
</dbReference>
<evidence type="ECO:0000256" key="3">
    <source>
        <dbReference type="ARBA" id="ARBA00022676"/>
    </source>
</evidence>
<sequence length="823" mass="93456">MIMPKLDFNQMQKQLFKRTEGYAAKVRSIYQRMLSQIIDLVKDVELEEGKPFSFSEYGLSDEVTPLFRSMYSSTYQAIKEGIGKEWLMANENNDALVKAIFGKGSIEDHHFAKFFMRNMEAMDAFFARKTGDEGLDLSQKVWRYTGMYKSELEMSLDLAIGEGTPANQLASKIKKYLNDPDRFYRRFRVKIGENDDGTPIWGYKWKRRVFDSESGGYKWIDDNPKNYHPGRGVYRSSSRNAQRLARTETNIAYRTADYDRWQQLPFVIGVEIKLSNNHPTEDICDDLKGIYPKDFKWTGWHPNCRCYMVPVLANKEDVSNMVDKILDGEDPGTVHPGGAVEEMPDQFQDWIKANEERYNQAEQKGTLPYFIKDNKKAVEQILKPPTPEEKHHQELVAKYGESAVQSLYDAYKAFLDKISTGDLDYQIKKLKFEAQWVADKNKFPTSPEMVKMLNTQLAKVEAQKDLQLAIADANTVLGFQSKSKPLKEIQAELADAISQGATANEIRAITARGNAKILAIEKARLAKLAKTAGGDGSVIDLYATAEEKLELARLLDAYNAEMAASGSQWAYNVNAAYMRMADYKKELALKYLSKQGRLVKLNGETVESAQKALEEYLDAPLNHSAMTPVGGRFQLTEYCYNKTEIAEFSRLTGISEDELGLINRYSRGSKWINRYSYGVPDPSYGRVVDYDGLCPKYIQATNAVLEKLPRYEGTVFSGISFEEGLLSTYIADMQKCLSSGTPYVNKALMSSTTNIDKTTMFGDNLMLVIKSKKGANIKPISYYPSEDEIVFRAGSRFKVLKVYQETTQKYGFGRGWVVELEEL</sequence>
<dbReference type="EC" id="2.4.2.31" evidence="2"/>